<dbReference type="EMBL" id="JACXAH010000014">
    <property type="protein sequence ID" value="MBD1372877.1"/>
    <property type="molecule type" value="Genomic_DNA"/>
</dbReference>
<dbReference type="AlphaFoldDB" id="A0A926NAE4"/>
<organism evidence="1 2">
    <name type="scientific">Polycladospora coralii</name>
    <dbReference type="NCBI Taxonomy" id="2771432"/>
    <lineage>
        <taxon>Bacteria</taxon>
        <taxon>Bacillati</taxon>
        <taxon>Bacillota</taxon>
        <taxon>Bacilli</taxon>
        <taxon>Bacillales</taxon>
        <taxon>Thermoactinomycetaceae</taxon>
        <taxon>Polycladospora</taxon>
    </lineage>
</organism>
<sequence>MNDHTANKRIVIVIGMRLLISKVKGFANLHTGNKNWYLPRDRLIH</sequence>
<proteinExistence type="predicted"/>
<comment type="caution">
    <text evidence="1">The sequence shown here is derived from an EMBL/GenBank/DDBJ whole genome shotgun (WGS) entry which is preliminary data.</text>
</comment>
<dbReference type="Proteomes" id="UP000661691">
    <property type="component" value="Unassembled WGS sequence"/>
</dbReference>
<name>A0A926NAE4_9BACL</name>
<accession>A0A926NAE4</accession>
<evidence type="ECO:0000313" key="1">
    <source>
        <dbReference type="EMBL" id="MBD1372877.1"/>
    </source>
</evidence>
<protein>
    <submittedName>
        <fullName evidence="1">Uncharacterized protein</fullName>
    </submittedName>
</protein>
<dbReference type="RefSeq" id="WP_191142198.1">
    <property type="nucleotide sequence ID" value="NZ_JACXAH010000014.1"/>
</dbReference>
<keyword evidence="2" id="KW-1185">Reference proteome</keyword>
<reference evidence="1" key="1">
    <citation type="submission" date="2020-09" db="EMBL/GenBank/DDBJ databases">
        <title>A novel bacterium of genus Hazenella, isolated from South China Sea.</title>
        <authorList>
            <person name="Huang H."/>
            <person name="Mo K."/>
            <person name="Hu Y."/>
        </authorList>
    </citation>
    <scope>NUCLEOTIDE SEQUENCE</scope>
    <source>
        <strain evidence="1">IB182357</strain>
    </source>
</reference>
<evidence type="ECO:0000313" key="2">
    <source>
        <dbReference type="Proteomes" id="UP000661691"/>
    </source>
</evidence>
<gene>
    <name evidence="1" type="ORF">IC620_10965</name>
</gene>